<dbReference type="RefSeq" id="WP_183322364.1">
    <property type="nucleotide sequence ID" value="NZ_JACHVQ010000004.1"/>
</dbReference>
<name>A0A839N9I6_9MICO</name>
<keyword evidence="2" id="KW-1185">Reference proteome</keyword>
<proteinExistence type="predicted"/>
<accession>A0A839N9I6</accession>
<protein>
    <submittedName>
        <fullName evidence="1">Uncharacterized protein</fullName>
    </submittedName>
</protein>
<reference evidence="1 2" key="1">
    <citation type="submission" date="2020-08" db="EMBL/GenBank/DDBJ databases">
        <title>Sequencing the genomes of 1000 actinobacteria strains.</title>
        <authorList>
            <person name="Klenk H.-P."/>
        </authorList>
    </citation>
    <scope>NUCLEOTIDE SEQUENCE [LARGE SCALE GENOMIC DNA]</scope>
    <source>
        <strain evidence="1 2">DSM 105369</strain>
    </source>
</reference>
<evidence type="ECO:0000313" key="1">
    <source>
        <dbReference type="EMBL" id="MBB2893887.1"/>
    </source>
</evidence>
<dbReference type="Proteomes" id="UP000559182">
    <property type="component" value="Unassembled WGS sequence"/>
</dbReference>
<evidence type="ECO:0000313" key="2">
    <source>
        <dbReference type="Proteomes" id="UP000559182"/>
    </source>
</evidence>
<dbReference type="EMBL" id="JACHVQ010000004">
    <property type="protein sequence ID" value="MBB2893887.1"/>
    <property type="molecule type" value="Genomic_DNA"/>
</dbReference>
<gene>
    <name evidence="1" type="ORF">FHU39_003923</name>
</gene>
<sequence>MGRRAWLVAAAAGAVALSGCGGGDGADPLPPTTKDGSLGTALIYLPVGSTSVEFGDSSPWMIAHGFSRGEDGDLSKDDRFLKALQNASFTESGLWTYFRAMDDWGWSALDIDWSATATDARTEKMVHYVQFLSGVKISTIETSLIDHGYTAKGHRFTAPSLKTVHDDTDYGLLLSIGRNVRFYPDKHLMVSSNTVTDLELPSDAKSLANDRAVRQVVAPIKTADYVSITTGSGACITPRNSTPAQLKQLGPLGTVSATAAAVLNDNKSIATVSYPSEDAATSDLPHRKALLAQKSLVNNEPYQSIAHFALTRKGPTIRYTIGGRPLLVPQMLHTGDAPWAMCAPKGGGTASATS</sequence>
<comment type="caution">
    <text evidence="1">The sequence shown here is derived from an EMBL/GenBank/DDBJ whole genome shotgun (WGS) entry which is preliminary data.</text>
</comment>
<dbReference type="AlphaFoldDB" id="A0A839N9I6"/>
<organism evidence="1 2">
    <name type="scientific">Flexivirga oryzae</name>
    <dbReference type="NCBI Taxonomy" id="1794944"/>
    <lineage>
        <taxon>Bacteria</taxon>
        <taxon>Bacillati</taxon>
        <taxon>Actinomycetota</taxon>
        <taxon>Actinomycetes</taxon>
        <taxon>Micrococcales</taxon>
        <taxon>Dermacoccaceae</taxon>
        <taxon>Flexivirga</taxon>
    </lineage>
</organism>
<dbReference type="PROSITE" id="PS51257">
    <property type="entry name" value="PROKAR_LIPOPROTEIN"/>
    <property type="match status" value="1"/>
</dbReference>